<evidence type="ECO:0000256" key="1">
    <source>
        <dbReference type="ARBA" id="ARBA00022741"/>
    </source>
</evidence>
<dbReference type="GO" id="GO:0004674">
    <property type="term" value="F:protein serine/threonine kinase activity"/>
    <property type="evidence" value="ECO:0007669"/>
    <property type="project" value="TreeGrafter"/>
</dbReference>
<protein>
    <submittedName>
        <fullName evidence="4">Kinase-like domain-containing protein</fullName>
    </submittedName>
</protein>
<evidence type="ECO:0000313" key="5">
    <source>
        <dbReference type="Proteomes" id="UP001303889"/>
    </source>
</evidence>
<comment type="caution">
    <text evidence="4">The sequence shown here is derived from an EMBL/GenBank/DDBJ whole genome shotgun (WGS) entry which is preliminary data.</text>
</comment>
<dbReference type="GO" id="GO:0035556">
    <property type="term" value="P:intracellular signal transduction"/>
    <property type="evidence" value="ECO:0007669"/>
    <property type="project" value="TreeGrafter"/>
</dbReference>
<evidence type="ECO:0000256" key="2">
    <source>
        <dbReference type="ARBA" id="ARBA00022840"/>
    </source>
</evidence>
<dbReference type="PANTHER" id="PTHR24346">
    <property type="entry name" value="MAP/MICROTUBULE AFFINITY-REGULATING KINASE"/>
    <property type="match status" value="1"/>
</dbReference>
<dbReference type="PANTHER" id="PTHR24346:SF30">
    <property type="entry name" value="MATERNAL EMBRYONIC LEUCINE ZIPPER KINASE"/>
    <property type="match status" value="1"/>
</dbReference>
<dbReference type="GO" id="GO:0005737">
    <property type="term" value="C:cytoplasm"/>
    <property type="evidence" value="ECO:0007669"/>
    <property type="project" value="TreeGrafter"/>
</dbReference>
<proteinExistence type="predicted"/>
<keyword evidence="4" id="KW-0808">Transferase</keyword>
<dbReference type="InterPro" id="IPR000719">
    <property type="entry name" value="Prot_kinase_dom"/>
</dbReference>
<dbReference type="Pfam" id="PF00069">
    <property type="entry name" value="Pkinase"/>
    <property type="match status" value="1"/>
</dbReference>
<dbReference type="PROSITE" id="PS50011">
    <property type="entry name" value="PROTEIN_KINASE_DOM"/>
    <property type="match status" value="1"/>
</dbReference>
<keyword evidence="1" id="KW-0547">Nucleotide-binding</keyword>
<dbReference type="EMBL" id="MU856390">
    <property type="protein sequence ID" value="KAK3896808.1"/>
    <property type="molecule type" value="Genomic_DNA"/>
</dbReference>
<sequence>MEYLPQGDLGAYLRQEPPLPESEAGQIISQTLYGLAIMHREKYAHRDSWWVKLTDFDLTKIMTPTAFSSAGQATDGLPDIDHCATDVWSLGATAFHILAGYLPFPGYFDMFQYIQNPDAQFPRAKLDRRLVSQAERDFV</sequence>
<accession>A0AAN6RNQ5</accession>
<keyword evidence="4" id="KW-0418">Kinase</keyword>
<reference evidence="4" key="2">
    <citation type="submission" date="2023-05" db="EMBL/GenBank/DDBJ databases">
        <authorList>
            <consortium name="Lawrence Berkeley National Laboratory"/>
            <person name="Steindorff A."/>
            <person name="Hensen N."/>
            <person name="Bonometti L."/>
            <person name="Westerberg I."/>
            <person name="Brannstrom I.O."/>
            <person name="Guillou S."/>
            <person name="Cros-Aarteil S."/>
            <person name="Calhoun S."/>
            <person name="Haridas S."/>
            <person name="Kuo A."/>
            <person name="Mondo S."/>
            <person name="Pangilinan J."/>
            <person name="Riley R."/>
            <person name="Labutti K."/>
            <person name="Andreopoulos B."/>
            <person name="Lipzen A."/>
            <person name="Chen C."/>
            <person name="Yanf M."/>
            <person name="Daum C."/>
            <person name="Ng V."/>
            <person name="Clum A."/>
            <person name="Ohm R."/>
            <person name="Martin F."/>
            <person name="Silar P."/>
            <person name="Natvig D."/>
            <person name="Lalanne C."/>
            <person name="Gautier V."/>
            <person name="Ament-Velasquez S.L."/>
            <person name="Kruys A."/>
            <person name="Hutchinson M.I."/>
            <person name="Powell A.J."/>
            <person name="Barry K."/>
            <person name="Miller A.N."/>
            <person name="Grigoriev I.V."/>
            <person name="Debuchy R."/>
            <person name="Gladieux P."/>
            <person name="Thoren M.H."/>
            <person name="Johannesson H."/>
        </authorList>
    </citation>
    <scope>NUCLEOTIDE SEQUENCE</scope>
    <source>
        <strain evidence="4">CBS 103.79</strain>
    </source>
</reference>
<evidence type="ECO:0000313" key="4">
    <source>
        <dbReference type="EMBL" id="KAK3896808.1"/>
    </source>
</evidence>
<dbReference type="InterPro" id="IPR011009">
    <property type="entry name" value="Kinase-like_dom_sf"/>
</dbReference>
<gene>
    <name evidence="4" type="ORF">C8A05DRAFT_39643</name>
</gene>
<dbReference type="Proteomes" id="UP001303889">
    <property type="component" value="Unassembled WGS sequence"/>
</dbReference>
<feature type="domain" description="Protein kinase" evidence="3">
    <location>
        <begin position="1"/>
        <end position="139"/>
    </location>
</feature>
<dbReference type="SUPFAM" id="SSF56112">
    <property type="entry name" value="Protein kinase-like (PK-like)"/>
    <property type="match status" value="1"/>
</dbReference>
<evidence type="ECO:0000259" key="3">
    <source>
        <dbReference type="PROSITE" id="PS50011"/>
    </source>
</evidence>
<dbReference type="GO" id="GO:0005524">
    <property type="term" value="F:ATP binding"/>
    <property type="evidence" value="ECO:0007669"/>
    <property type="project" value="UniProtKB-KW"/>
</dbReference>
<dbReference type="AlphaFoldDB" id="A0AAN6RNQ5"/>
<keyword evidence="2" id="KW-0067">ATP-binding</keyword>
<organism evidence="4 5">
    <name type="scientific">Staphylotrichum tortipilum</name>
    <dbReference type="NCBI Taxonomy" id="2831512"/>
    <lineage>
        <taxon>Eukaryota</taxon>
        <taxon>Fungi</taxon>
        <taxon>Dikarya</taxon>
        <taxon>Ascomycota</taxon>
        <taxon>Pezizomycotina</taxon>
        <taxon>Sordariomycetes</taxon>
        <taxon>Sordariomycetidae</taxon>
        <taxon>Sordariales</taxon>
        <taxon>Chaetomiaceae</taxon>
        <taxon>Staphylotrichum</taxon>
    </lineage>
</organism>
<dbReference type="SMART" id="SM00220">
    <property type="entry name" value="S_TKc"/>
    <property type="match status" value="1"/>
</dbReference>
<reference evidence="4" key="1">
    <citation type="journal article" date="2023" name="Mol. Phylogenet. Evol.">
        <title>Genome-scale phylogeny and comparative genomics of the fungal order Sordariales.</title>
        <authorList>
            <person name="Hensen N."/>
            <person name="Bonometti L."/>
            <person name="Westerberg I."/>
            <person name="Brannstrom I.O."/>
            <person name="Guillou S."/>
            <person name="Cros-Aarteil S."/>
            <person name="Calhoun S."/>
            <person name="Haridas S."/>
            <person name="Kuo A."/>
            <person name="Mondo S."/>
            <person name="Pangilinan J."/>
            <person name="Riley R."/>
            <person name="LaButti K."/>
            <person name="Andreopoulos B."/>
            <person name="Lipzen A."/>
            <person name="Chen C."/>
            <person name="Yan M."/>
            <person name="Daum C."/>
            <person name="Ng V."/>
            <person name="Clum A."/>
            <person name="Steindorff A."/>
            <person name="Ohm R.A."/>
            <person name="Martin F."/>
            <person name="Silar P."/>
            <person name="Natvig D.O."/>
            <person name="Lalanne C."/>
            <person name="Gautier V."/>
            <person name="Ament-Velasquez S.L."/>
            <person name="Kruys A."/>
            <person name="Hutchinson M.I."/>
            <person name="Powell A.J."/>
            <person name="Barry K."/>
            <person name="Miller A.N."/>
            <person name="Grigoriev I.V."/>
            <person name="Debuchy R."/>
            <person name="Gladieux P."/>
            <person name="Hiltunen Thoren M."/>
            <person name="Johannesson H."/>
        </authorList>
    </citation>
    <scope>NUCLEOTIDE SEQUENCE</scope>
    <source>
        <strain evidence="4">CBS 103.79</strain>
    </source>
</reference>
<dbReference type="Gene3D" id="1.10.510.10">
    <property type="entry name" value="Transferase(Phosphotransferase) domain 1"/>
    <property type="match status" value="1"/>
</dbReference>
<keyword evidence="5" id="KW-1185">Reference proteome</keyword>
<name>A0AAN6RNQ5_9PEZI</name>